<evidence type="ECO:0000256" key="7">
    <source>
        <dbReference type="ARBA" id="ARBA00023136"/>
    </source>
</evidence>
<dbReference type="GO" id="GO:0005886">
    <property type="term" value="C:plasma membrane"/>
    <property type="evidence" value="ECO:0007669"/>
    <property type="project" value="UniProtKB-SubCell"/>
</dbReference>
<keyword evidence="4" id="KW-1003">Cell membrane</keyword>
<evidence type="ECO:0000256" key="1">
    <source>
        <dbReference type="ARBA" id="ARBA00004651"/>
    </source>
</evidence>
<feature type="transmembrane region" description="Helical" evidence="8">
    <location>
        <begin position="25"/>
        <end position="47"/>
    </location>
</feature>
<protein>
    <submittedName>
        <fullName evidence="9">AzlC family ABC transporter permease</fullName>
    </submittedName>
</protein>
<evidence type="ECO:0000256" key="6">
    <source>
        <dbReference type="ARBA" id="ARBA00022989"/>
    </source>
</evidence>
<sequence>MNRTLGALDTHREDILRGMRDGAPAALGTVPYGLVLGIAAVSIGLTLPQATGLAAFVFAGLASLTMVDLLGGGASIAVAIAAALIVNFRFTMYSASIAPHLEELGRVWRWTLPFFLVGPVYAIALNAYERGRADHHGWYFLGVAIPSWTVWVVGTVVGVVVGAGVPESLQLGFAVPLIFIAIIVRFLEDVPTVLAAVAGGGGAVAVVDLPFNLGLLVGTAVGILVGFAAQAVRG</sequence>
<keyword evidence="7 8" id="KW-0472">Membrane</keyword>
<comment type="subcellular location">
    <subcellularLocation>
        <location evidence="1">Cell membrane</location>
        <topology evidence="1">Multi-pass membrane protein</topology>
    </subcellularLocation>
</comment>
<evidence type="ECO:0000256" key="3">
    <source>
        <dbReference type="ARBA" id="ARBA00022448"/>
    </source>
</evidence>
<dbReference type="InterPro" id="IPR011606">
    <property type="entry name" value="Brnchd-chn_aa_trnsp_permease"/>
</dbReference>
<dbReference type="EMBL" id="JAHLKM010000001">
    <property type="protein sequence ID" value="MCQ4332197.1"/>
    <property type="molecule type" value="Genomic_DNA"/>
</dbReference>
<accession>A0A9R1D5S5</accession>
<comment type="similarity">
    <text evidence="2">Belongs to the AzlC family.</text>
</comment>
<evidence type="ECO:0000313" key="9">
    <source>
        <dbReference type="EMBL" id="MCQ4332197.1"/>
    </source>
</evidence>
<dbReference type="Proteomes" id="UP001139494">
    <property type="component" value="Unassembled WGS sequence"/>
</dbReference>
<keyword evidence="3" id="KW-0813">Transport</keyword>
<feature type="transmembrane region" description="Helical" evidence="8">
    <location>
        <begin position="137"/>
        <end position="161"/>
    </location>
</feature>
<dbReference type="GO" id="GO:1903785">
    <property type="term" value="P:L-valine transmembrane transport"/>
    <property type="evidence" value="ECO:0007669"/>
    <property type="project" value="TreeGrafter"/>
</dbReference>
<proteinExistence type="inferred from homology"/>
<organism evidence="9 10">
    <name type="scientific">Natronomonas aquatica</name>
    <dbReference type="NCBI Taxonomy" id="2841590"/>
    <lineage>
        <taxon>Archaea</taxon>
        <taxon>Methanobacteriati</taxon>
        <taxon>Methanobacteriota</taxon>
        <taxon>Stenosarchaea group</taxon>
        <taxon>Halobacteria</taxon>
        <taxon>Halobacteriales</taxon>
        <taxon>Natronomonadaceae</taxon>
        <taxon>Natronomonas</taxon>
    </lineage>
</organism>
<evidence type="ECO:0000256" key="2">
    <source>
        <dbReference type="ARBA" id="ARBA00010735"/>
    </source>
</evidence>
<comment type="caution">
    <text evidence="9">The sequence shown here is derived from an EMBL/GenBank/DDBJ whole genome shotgun (WGS) entry which is preliminary data.</text>
</comment>
<evidence type="ECO:0000313" key="10">
    <source>
        <dbReference type="Proteomes" id="UP001139494"/>
    </source>
</evidence>
<evidence type="ECO:0000256" key="5">
    <source>
        <dbReference type="ARBA" id="ARBA00022692"/>
    </source>
</evidence>
<reference evidence="9" key="1">
    <citation type="journal article" date="2023" name="Front. Microbiol.">
        <title>Genomic-based phylogenetic and metabolic analyses of the genus Natronomonas, and description of Natronomonas aquatica sp. nov.</title>
        <authorList>
            <person name="Garcia-Roldan A."/>
            <person name="Duran-Viseras A."/>
            <person name="de la Haba R.R."/>
            <person name="Corral P."/>
            <person name="Sanchez-Porro C."/>
            <person name="Ventosa A."/>
        </authorList>
    </citation>
    <scope>NUCLEOTIDE SEQUENCE</scope>
    <source>
        <strain evidence="9">F2-12</strain>
    </source>
</reference>
<evidence type="ECO:0000256" key="4">
    <source>
        <dbReference type="ARBA" id="ARBA00022475"/>
    </source>
</evidence>
<evidence type="ECO:0000256" key="8">
    <source>
        <dbReference type="SAM" id="Phobius"/>
    </source>
</evidence>
<dbReference type="PANTHER" id="PTHR34979:SF1">
    <property type="entry name" value="INNER MEMBRANE PROTEIN YGAZ"/>
    <property type="match status" value="1"/>
</dbReference>
<dbReference type="RefSeq" id="WP_256028114.1">
    <property type="nucleotide sequence ID" value="NZ_JAHLKM010000001.1"/>
</dbReference>
<keyword evidence="5 8" id="KW-0812">Transmembrane</keyword>
<gene>
    <name evidence="9" type="ORF">KM295_01580</name>
</gene>
<keyword evidence="6 8" id="KW-1133">Transmembrane helix</keyword>
<name>A0A9R1D5S5_9EURY</name>
<dbReference type="PANTHER" id="PTHR34979">
    <property type="entry name" value="INNER MEMBRANE PROTEIN YGAZ"/>
    <property type="match status" value="1"/>
</dbReference>
<dbReference type="AlphaFoldDB" id="A0A9R1D5S5"/>
<feature type="transmembrane region" description="Helical" evidence="8">
    <location>
        <begin position="107"/>
        <end position="125"/>
    </location>
</feature>
<feature type="transmembrane region" description="Helical" evidence="8">
    <location>
        <begin position="168"/>
        <end position="187"/>
    </location>
</feature>
<feature type="transmembrane region" description="Helical" evidence="8">
    <location>
        <begin position="213"/>
        <end position="232"/>
    </location>
</feature>
<dbReference type="Pfam" id="PF03591">
    <property type="entry name" value="AzlC"/>
    <property type="match status" value="1"/>
</dbReference>
<feature type="transmembrane region" description="Helical" evidence="8">
    <location>
        <begin position="53"/>
        <end position="86"/>
    </location>
</feature>
<keyword evidence="10" id="KW-1185">Reference proteome</keyword>